<dbReference type="EMBL" id="CP138858">
    <property type="protein sequence ID" value="WPJ97412.1"/>
    <property type="molecule type" value="Genomic_DNA"/>
</dbReference>
<evidence type="ECO:0000313" key="5">
    <source>
        <dbReference type="EMBL" id="WPJ97412.1"/>
    </source>
</evidence>
<gene>
    <name evidence="5" type="ORF">SH580_06775</name>
</gene>
<evidence type="ECO:0000313" key="6">
    <source>
        <dbReference type="Proteomes" id="UP001324993"/>
    </source>
</evidence>
<organism evidence="5 6">
    <name type="scientific">Coraliomargarita algicola</name>
    <dbReference type="NCBI Taxonomy" id="3092156"/>
    <lineage>
        <taxon>Bacteria</taxon>
        <taxon>Pseudomonadati</taxon>
        <taxon>Verrucomicrobiota</taxon>
        <taxon>Opitutia</taxon>
        <taxon>Puniceicoccales</taxon>
        <taxon>Coraliomargaritaceae</taxon>
        <taxon>Coraliomargarita</taxon>
    </lineage>
</organism>
<keyword evidence="3 5" id="KW-0418">Kinase</keyword>
<dbReference type="Gene3D" id="3.40.1190.20">
    <property type="match status" value="1"/>
</dbReference>
<dbReference type="Pfam" id="PF00294">
    <property type="entry name" value="PfkB"/>
    <property type="match status" value="1"/>
</dbReference>
<reference evidence="5 6" key="1">
    <citation type="submission" date="2023-11" db="EMBL/GenBank/DDBJ databases">
        <title>Coraliomargarita sp. nov., isolated from marine algae.</title>
        <authorList>
            <person name="Lee J.K."/>
            <person name="Baek J.H."/>
            <person name="Kim J.M."/>
            <person name="Choi D.G."/>
            <person name="Jeon C.O."/>
        </authorList>
    </citation>
    <scope>NUCLEOTIDE SEQUENCE [LARGE SCALE GENOMIC DNA]</scope>
    <source>
        <strain evidence="5 6">J2-16</strain>
    </source>
</reference>
<dbReference type="InterPro" id="IPR002173">
    <property type="entry name" value="Carboh/pur_kinase_PfkB_CS"/>
</dbReference>
<dbReference type="PANTHER" id="PTHR43085:SF57">
    <property type="entry name" value="CARBOHYDRATE KINASE PFKB DOMAIN-CONTAINING PROTEIN"/>
    <property type="match status" value="1"/>
</dbReference>
<name>A0ABZ0RMS4_9BACT</name>
<protein>
    <submittedName>
        <fullName evidence="5">Carbohydrate kinase</fullName>
        <ecNumber evidence="5">2.7.1.-</ecNumber>
    </submittedName>
</protein>
<dbReference type="CDD" id="cd01167">
    <property type="entry name" value="bac_FRK"/>
    <property type="match status" value="1"/>
</dbReference>
<sequence length="303" mass="32644">MNTSYKIVGLGEVVWDVFPARKRLGGAPANFAYHCHQLGACAYPVSALGADALGRAARRQLEAKGIDLTYVQETAAWPTSQVLVSLSEHGKPVYEIIENVAWDHLELTEELAELAPSVDAVCFGVLSQRCEPARRAVQGFLDLMPSQTIKIFDINLRQSYYSKALVEECLERATVLKLSDEELPQLAESFELQGTVFEQLEGLRALFKLDLVAYTRGDEGSVLCCANAQDVHAGLPVTVVDSVGAGDSFTAALCVGLLQNWPLSEINAFANSVAAYVCGQKGATPTLPEKLIGPAIKSAACQL</sequence>
<keyword evidence="2 5" id="KW-0808">Transferase</keyword>
<dbReference type="InterPro" id="IPR011611">
    <property type="entry name" value="PfkB_dom"/>
</dbReference>
<dbReference type="PROSITE" id="PS00583">
    <property type="entry name" value="PFKB_KINASES_1"/>
    <property type="match status" value="1"/>
</dbReference>
<proteinExistence type="inferred from homology"/>
<evidence type="ECO:0000256" key="3">
    <source>
        <dbReference type="ARBA" id="ARBA00022777"/>
    </source>
</evidence>
<dbReference type="InterPro" id="IPR050306">
    <property type="entry name" value="PfkB_Carbo_kinase"/>
</dbReference>
<dbReference type="RefSeq" id="WP_319834256.1">
    <property type="nucleotide sequence ID" value="NZ_CP138858.1"/>
</dbReference>
<dbReference type="GO" id="GO:0016301">
    <property type="term" value="F:kinase activity"/>
    <property type="evidence" value="ECO:0007669"/>
    <property type="project" value="UniProtKB-KW"/>
</dbReference>
<dbReference type="PANTHER" id="PTHR43085">
    <property type="entry name" value="HEXOKINASE FAMILY MEMBER"/>
    <property type="match status" value="1"/>
</dbReference>
<accession>A0ABZ0RMS4</accession>
<feature type="domain" description="Carbohydrate kinase PfkB" evidence="4">
    <location>
        <begin position="11"/>
        <end position="289"/>
    </location>
</feature>
<dbReference type="SUPFAM" id="SSF53613">
    <property type="entry name" value="Ribokinase-like"/>
    <property type="match status" value="1"/>
</dbReference>
<evidence type="ECO:0000256" key="1">
    <source>
        <dbReference type="ARBA" id="ARBA00010688"/>
    </source>
</evidence>
<evidence type="ECO:0000259" key="4">
    <source>
        <dbReference type="Pfam" id="PF00294"/>
    </source>
</evidence>
<comment type="similarity">
    <text evidence="1">Belongs to the carbohydrate kinase PfkB family.</text>
</comment>
<dbReference type="InterPro" id="IPR029056">
    <property type="entry name" value="Ribokinase-like"/>
</dbReference>
<evidence type="ECO:0000256" key="2">
    <source>
        <dbReference type="ARBA" id="ARBA00022679"/>
    </source>
</evidence>
<dbReference type="Proteomes" id="UP001324993">
    <property type="component" value="Chromosome"/>
</dbReference>
<keyword evidence="6" id="KW-1185">Reference proteome</keyword>
<dbReference type="EC" id="2.7.1.-" evidence="5"/>